<dbReference type="InterPro" id="IPR043519">
    <property type="entry name" value="NT_sf"/>
</dbReference>
<keyword evidence="2" id="KW-0963">Cytoplasm</keyword>
<comment type="subunit">
    <text evidence="2">Interacts with ribosomal protein uL14 (rplN).</text>
</comment>
<dbReference type="PANTHER" id="PTHR21043:SF0">
    <property type="entry name" value="MITOCHONDRIAL ASSEMBLY OF RIBOSOMAL LARGE SUBUNIT PROTEIN 1"/>
    <property type="match status" value="1"/>
</dbReference>
<gene>
    <name evidence="2" type="primary">rsfS</name>
    <name evidence="3" type="ORF">AJ81_01475</name>
</gene>
<reference evidence="3 4" key="1">
    <citation type="submission" date="2014-01" db="EMBL/GenBank/DDBJ databases">
        <title>Genome sequencing of Thermotog hypogea.</title>
        <authorList>
            <person name="Zhang X."/>
            <person name="Alvare G."/>
            <person name="Fristensky B."/>
            <person name="Chen L."/>
            <person name="Suen T."/>
            <person name="Chen Q."/>
            <person name="Ma K."/>
        </authorList>
    </citation>
    <scope>NUCLEOTIDE SEQUENCE [LARGE SCALE GENOMIC DNA]</scope>
    <source>
        <strain evidence="3 4">DSM 11164</strain>
    </source>
</reference>
<comment type="subcellular location">
    <subcellularLocation>
        <location evidence="2">Cytoplasm</location>
    </subcellularLocation>
</comment>
<dbReference type="RefSeq" id="WP_031503431.1">
    <property type="nucleotide sequence ID" value="NC_022795.1"/>
</dbReference>
<dbReference type="SUPFAM" id="SSF81301">
    <property type="entry name" value="Nucleotidyltransferase"/>
    <property type="match status" value="1"/>
</dbReference>
<dbReference type="OrthoDB" id="9793681at2"/>
<dbReference type="Proteomes" id="UP000077469">
    <property type="component" value="Chromosome"/>
</dbReference>
<dbReference type="EMBL" id="CP007141">
    <property type="protein sequence ID" value="AJC73090.1"/>
    <property type="molecule type" value="Genomic_DNA"/>
</dbReference>
<dbReference type="GO" id="GO:0017148">
    <property type="term" value="P:negative regulation of translation"/>
    <property type="evidence" value="ECO:0007669"/>
    <property type="project" value="UniProtKB-UniRule"/>
</dbReference>
<dbReference type="GO" id="GO:0042256">
    <property type="term" value="P:cytosolic ribosome assembly"/>
    <property type="evidence" value="ECO:0007669"/>
    <property type="project" value="UniProtKB-UniRule"/>
</dbReference>
<dbReference type="KEGG" id="phy:AJ81_01475"/>
<evidence type="ECO:0000256" key="1">
    <source>
        <dbReference type="ARBA" id="ARBA00010574"/>
    </source>
</evidence>
<dbReference type="HAMAP" id="MF_01477">
    <property type="entry name" value="Iojap_RsfS"/>
    <property type="match status" value="1"/>
</dbReference>
<dbReference type="GO" id="GO:0043023">
    <property type="term" value="F:ribosomal large subunit binding"/>
    <property type="evidence" value="ECO:0007669"/>
    <property type="project" value="TreeGrafter"/>
</dbReference>
<dbReference type="PaxDb" id="1123384-AJ81_01475"/>
<proteinExistence type="inferred from homology"/>
<comment type="function">
    <text evidence="2">Functions as a ribosomal silencing factor. Interacts with ribosomal protein uL14 (rplN), blocking formation of intersubunit bridge B8. Prevents association of the 30S and 50S ribosomal subunits and the formation of functional ribosomes, thus repressing translation.</text>
</comment>
<dbReference type="AlphaFoldDB" id="A0A0X1KPE2"/>
<accession>A0A0X1KPE2</accession>
<keyword evidence="4" id="KW-1185">Reference proteome</keyword>
<keyword evidence="2" id="KW-0810">Translation regulation</keyword>
<dbReference type="STRING" id="1123384.AJ81_01475"/>
<name>A0A0X1KPE2_9THEM</name>
<dbReference type="PATRIC" id="fig|1123384.7.peg.295"/>
<dbReference type="NCBIfam" id="TIGR00090">
    <property type="entry name" value="rsfS_iojap_ybeB"/>
    <property type="match status" value="1"/>
</dbReference>
<keyword evidence="2" id="KW-0678">Repressor</keyword>
<dbReference type="PANTHER" id="PTHR21043">
    <property type="entry name" value="IOJAP SUPERFAMILY ORTHOLOG"/>
    <property type="match status" value="1"/>
</dbReference>
<dbReference type="Gene3D" id="3.30.460.10">
    <property type="entry name" value="Beta Polymerase, domain 2"/>
    <property type="match status" value="1"/>
</dbReference>
<sequence length="110" mass="12658">MEFLKKLFDLMNEKEAINTVVLDMRKTPMPADFFVIATANSQTHMGTLRNAVVEFFLTNGHSLIYYDKGEGYDWLLIDAGDIVVHIFTTRGREFYDLEGLWSDAVKLFQA</sequence>
<protein>
    <recommendedName>
        <fullName evidence="2">Ribosomal silencing factor RsfS</fullName>
    </recommendedName>
</protein>
<dbReference type="InterPro" id="IPR004394">
    <property type="entry name" value="Iojap/RsfS/C7orf30"/>
</dbReference>
<evidence type="ECO:0000313" key="4">
    <source>
        <dbReference type="Proteomes" id="UP000077469"/>
    </source>
</evidence>
<comment type="similarity">
    <text evidence="1 2">Belongs to the Iojap/RsfS family.</text>
</comment>
<dbReference type="GO" id="GO:0090071">
    <property type="term" value="P:negative regulation of ribosome biogenesis"/>
    <property type="evidence" value="ECO:0007669"/>
    <property type="project" value="UniProtKB-UniRule"/>
</dbReference>
<evidence type="ECO:0000313" key="3">
    <source>
        <dbReference type="EMBL" id="AJC73090.1"/>
    </source>
</evidence>
<dbReference type="GO" id="GO:0005737">
    <property type="term" value="C:cytoplasm"/>
    <property type="evidence" value="ECO:0007669"/>
    <property type="project" value="UniProtKB-SubCell"/>
</dbReference>
<evidence type="ECO:0000256" key="2">
    <source>
        <dbReference type="HAMAP-Rule" id="MF_01477"/>
    </source>
</evidence>
<dbReference type="Pfam" id="PF02410">
    <property type="entry name" value="RsfS"/>
    <property type="match status" value="1"/>
</dbReference>
<organism evidence="3 4">
    <name type="scientific">Pseudothermotoga hypogea DSM 11164 = NBRC 106472</name>
    <dbReference type="NCBI Taxonomy" id="1123384"/>
    <lineage>
        <taxon>Bacteria</taxon>
        <taxon>Thermotogati</taxon>
        <taxon>Thermotogota</taxon>
        <taxon>Thermotogae</taxon>
        <taxon>Thermotogales</taxon>
        <taxon>Thermotogaceae</taxon>
        <taxon>Pseudothermotoga</taxon>
    </lineage>
</organism>